<comment type="caution">
    <text evidence="3">The sequence shown here is derived from an EMBL/GenBank/DDBJ whole genome shotgun (WGS) entry which is preliminary data.</text>
</comment>
<evidence type="ECO:0008006" key="5">
    <source>
        <dbReference type="Google" id="ProtNLM"/>
    </source>
</evidence>
<feature type="compositionally biased region" description="Acidic residues" evidence="1">
    <location>
        <begin position="61"/>
        <end position="71"/>
    </location>
</feature>
<evidence type="ECO:0000313" key="4">
    <source>
        <dbReference type="Proteomes" id="UP000034793"/>
    </source>
</evidence>
<feature type="compositionally biased region" description="Basic and acidic residues" evidence="1">
    <location>
        <begin position="35"/>
        <end position="60"/>
    </location>
</feature>
<dbReference type="EMBL" id="LBXL01000004">
    <property type="protein sequence ID" value="KKR30633.1"/>
    <property type="molecule type" value="Genomic_DNA"/>
</dbReference>
<evidence type="ECO:0000256" key="1">
    <source>
        <dbReference type="SAM" id="MobiDB-lite"/>
    </source>
</evidence>
<sequence length="249" mass="28121">MKDTKYLTQMKELPPETEEEAATKSKSERGDEENLSEKKKLPRKDAEKIGNEDVKVKVPDGFDEDSSDMEDSEGRSILSSKDVILGIINLISIGLLIFILFQFPKKAEELRKLRTEEFLNESSVAFEFTEVEKSLEKANTLQGLFLEESGLVDFVNEAEKIRSEESALKKVAFASQQSVKDRTGNFGIPVVIELTGTWEAIDRDLQKIDKLPFLFRAANISIEPSETDPGVLVFKYGLFLYVDDKKIAQ</sequence>
<name>A0A0G0PRW0_9BACT</name>
<keyword evidence="2" id="KW-0472">Membrane</keyword>
<feature type="transmembrane region" description="Helical" evidence="2">
    <location>
        <begin position="83"/>
        <end position="103"/>
    </location>
</feature>
<keyword evidence="2" id="KW-0812">Transmembrane</keyword>
<dbReference type="AlphaFoldDB" id="A0A0G0PRW0"/>
<organism evidence="3 4">
    <name type="scientific">Candidatus Woesebacteria bacterium GW2011_GWA1_39_8</name>
    <dbReference type="NCBI Taxonomy" id="1618552"/>
    <lineage>
        <taxon>Bacteria</taxon>
        <taxon>Candidatus Woeseibacteriota</taxon>
    </lineage>
</organism>
<accession>A0A0G0PRW0</accession>
<reference evidence="3 4" key="1">
    <citation type="journal article" date="2015" name="Nature">
        <title>rRNA introns, odd ribosomes, and small enigmatic genomes across a large radiation of phyla.</title>
        <authorList>
            <person name="Brown C.T."/>
            <person name="Hug L.A."/>
            <person name="Thomas B.C."/>
            <person name="Sharon I."/>
            <person name="Castelle C.J."/>
            <person name="Singh A."/>
            <person name="Wilkins M.J."/>
            <person name="Williams K.H."/>
            <person name="Banfield J.F."/>
        </authorList>
    </citation>
    <scope>NUCLEOTIDE SEQUENCE [LARGE SCALE GENOMIC DNA]</scope>
</reference>
<evidence type="ECO:0000313" key="3">
    <source>
        <dbReference type="EMBL" id="KKR30633.1"/>
    </source>
</evidence>
<gene>
    <name evidence="3" type="ORF">UT61_C0004G0060</name>
</gene>
<evidence type="ECO:0000256" key="2">
    <source>
        <dbReference type="SAM" id="Phobius"/>
    </source>
</evidence>
<feature type="region of interest" description="Disordered" evidence="1">
    <location>
        <begin position="1"/>
        <end position="73"/>
    </location>
</feature>
<proteinExistence type="predicted"/>
<keyword evidence="2" id="KW-1133">Transmembrane helix</keyword>
<protein>
    <recommendedName>
        <fullName evidence="5">Type IV pilus assembly protein PilO</fullName>
    </recommendedName>
</protein>
<dbReference type="Proteomes" id="UP000034793">
    <property type="component" value="Unassembled WGS sequence"/>
</dbReference>